<dbReference type="RefSeq" id="WP_082625381.1">
    <property type="nucleotide sequence ID" value="NZ_CP042593.1"/>
</dbReference>
<reference evidence="2" key="1">
    <citation type="submission" date="2019-08" db="EMBL/GenBank/DDBJ databases">
        <authorList>
            <person name="Zheng X."/>
        </authorList>
    </citation>
    <scope>NUCLEOTIDE SEQUENCE [LARGE SCALE GENOMIC DNA]</scope>
    <source>
        <strain evidence="2">FJAT-25496</strain>
    </source>
</reference>
<accession>A0A5B8Z4K9</accession>
<dbReference type="EMBL" id="CP042593">
    <property type="protein sequence ID" value="QED46569.1"/>
    <property type="molecule type" value="Genomic_DNA"/>
</dbReference>
<sequence>MTRKKVTLSSLIRKNKEELMRDRGQLEVIEKRIDDKHTTSKKVVQRV</sequence>
<dbReference type="InterPro" id="IPR025004">
    <property type="entry name" value="SenN/SenS"/>
</dbReference>
<dbReference type="KEGG" id="bda:FSZ17_04360"/>
<dbReference type="Pfam" id="PF13040">
    <property type="entry name" value="Fur_reg_FbpB"/>
    <property type="match status" value="1"/>
</dbReference>
<evidence type="ECO:0000313" key="1">
    <source>
        <dbReference type="EMBL" id="QED46569.1"/>
    </source>
</evidence>
<protein>
    <submittedName>
        <fullName evidence="1">FbpB family small basic protein</fullName>
    </submittedName>
</protein>
<gene>
    <name evidence="1" type="ORF">FSZ17_04360</name>
</gene>
<name>A0A5B8Z4K9_CYTDA</name>
<dbReference type="OrthoDB" id="2991278at2"/>
<keyword evidence="2" id="KW-1185">Reference proteome</keyword>
<dbReference type="Proteomes" id="UP000321555">
    <property type="component" value="Chromosome"/>
</dbReference>
<dbReference type="AlphaFoldDB" id="A0A5B8Z4K9"/>
<evidence type="ECO:0000313" key="2">
    <source>
        <dbReference type="Proteomes" id="UP000321555"/>
    </source>
</evidence>
<proteinExistence type="predicted"/>
<organism evidence="1 2">
    <name type="scientific">Cytobacillus dafuensis</name>
    <name type="common">Bacillus dafuensis</name>
    <dbReference type="NCBI Taxonomy" id="1742359"/>
    <lineage>
        <taxon>Bacteria</taxon>
        <taxon>Bacillati</taxon>
        <taxon>Bacillota</taxon>
        <taxon>Bacilli</taxon>
        <taxon>Bacillales</taxon>
        <taxon>Bacillaceae</taxon>
        <taxon>Cytobacillus</taxon>
    </lineage>
</organism>